<gene>
    <name evidence="1" type="ORF">JTE90_004762</name>
</gene>
<protein>
    <submittedName>
        <fullName evidence="1">Uncharacterized protein</fullName>
    </submittedName>
</protein>
<evidence type="ECO:0000313" key="1">
    <source>
        <dbReference type="EMBL" id="KAG8188523.1"/>
    </source>
</evidence>
<name>A0AAV6UXH5_9ARAC</name>
<reference evidence="1 2" key="1">
    <citation type="journal article" date="2022" name="Nat. Ecol. Evol.">
        <title>A masculinizing supergene underlies an exaggerated male reproductive morph in a spider.</title>
        <authorList>
            <person name="Hendrickx F."/>
            <person name="De Corte Z."/>
            <person name="Sonet G."/>
            <person name="Van Belleghem S.M."/>
            <person name="Kostlbacher S."/>
            <person name="Vangestel C."/>
        </authorList>
    </citation>
    <scope>NUCLEOTIDE SEQUENCE [LARGE SCALE GENOMIC DNA]</scope>
    <source>
        <strain evidence="1">W744_W776</strain>
    </source>
</reference>
<dbReference type="Proteomes" id="UP000827092">
    <property type="component" value="Unassembled WGS sequence"/>
</dbReference>
<dbReference type="EMBL" id="JAFNEN010000237">
    <property type="protein sequence ID" value="KAG8188523.1"/>
    <property type="molecule type" value="Genomic_DNA"/>
</dbReference>
<dbReference type="AlphaFoldDB" id="A0AAV6UXH5"/>
<evidence type="ECO:0000313" key="2">
    <source>
        <dbReference type="Proteomes" id="UP000827092"/>
    </source>
</evidence>
<keyword evidence="2" id="KW-1185">Reference proteome</keyword>
<comment type="caution">
    <text evidence="1">The sequence shown here is derived from an EMBL/GenBank/DDBJ whole genome shotgun (WGS) entry which is preliminary data.</text>
</comment>
<sequence>MYRSIYKIGRAPDTKNRAPLIFTTYDARGQQRSNSHSASTHTGVEVFQLKPIPGIVERFEFTFNLGKEIFHFNFDFKKVFL</sequence>
<proteinExistence type="predicted"/>
<organism evidence="1 2">
    <name type="scientific">Oedothorax gibbosus</name>
    <dbReference type="NCBI Taxonomy" id="931172"/>
    <lineage>
        <taxon>Eukaryota</taxon>
        <taxon>Metazoa</taxon>
        <taxon>Ecdysozoa</taxon>
        <taxon>Arthropoda</taxon>
        <taxon>Chelicerata</taxon>
        <taxon>Arachnida</taxon>
        <taxon>Araneae</taxon>
        <taxon>Araneomorphae</taxon>
        <taxon>Entelegynae</taxon>
        <taxon>Araneoidea</taxon>
        <taxon>Linyphiidae</taxon>
        <taxon>Erigoninae</taxon>
        <taxon>Oedothorax</taxon>
    </lineage>
</organism>
<accession>A0AAV6UXH5</accession>